<dbReference type="GeneID" id="13993742"/>
<keyword evidence="3" id="KW-1185">Reference proteome</keyword>
<dbReference type="KEGG" id="vg:13993742"/>
<dbReference type="OrthoDB" id="25504at10239"/>
<protein>
    <submittedName>
        <fullName evidence="2">Uncharacterized protein</fullName>
    </submittedName>
</protein>
<dbReference type="Proteomes" id="UP000000457">
    <property type="component" value="Segment"/>
</dbReference>
<organism evidence="2 3">
    <name type="scientific">Cronobacter phage vB_CsaM_GAP32</name>
    <dbReference type="NCBI Taxonomy" id="1141136"/>
    <lineage>
        <taxon>Viruses</taxon>
        <taxon>Duplodnaviria</taxon>
        <taxon>Heunggongvirae</taxon>
        <taxon>Uroviricota</taxon>
        <taxon>Caudoviricetes</taxon>
        <taxon>Mimasvirus</taxon>
        <taxon>Mimasvirus GAP32</taxon>
    </lineage>
</organism>
<sequence length="224" mass="24722">MTTTNTTKAAKVTLNSIVFAAAPVLRELKEGESYTKTEMKQFEKELAEHVRTTSLDLARYIVNKTENTDLISKLLAATVEAIPSVVDEVLKAKQEEEARKAEEKRKAEEERQAQLQAAAEELEKKKQDMLKVLTDNGVDLEVAKAMVAAGAKNLAPAHAVKNSYERVSCTIEGNQYDVPVRGNMSQALKDLAAKYGFADDREGFIEKFRDEPATANAEENTAEA</sequence>
<keyword evidence="1" id="KW-0175">Coiled coil</keyword>
<evidence type="ECO:0000256" key="1">
    <source>
        <dbReference type="SAM" id="Coils"/>
    </source>
</evidence>
<dbReference type="RefSeq" id="YP_006987107.1">
    <property type="nucleotide sequence ID" value="NC_019401.1"/>
</dbReference>
<feature type="coiled-coil region" evidence="1">
    <location>
        <begin position="86"/>
        <end position="132"/>
    </location>
</feature>
<gene>
    <name evidence="2" type="ORF">GAP32_005</name>
</gene>
<name>K4F735_9CAUD</name>
<dbReference type="EMBL" id="JN882285">
    <property type="protein sequence ID" value="AFC21452.1"/>
    <property type="molecule type" value="Genomic_DNA"/>
</dbReference>
<proteinExistence type="predicted"/>
<evidence type="ECO:0000313" key="2">
    <source>
        <dbReference type="EMBL" id="AFC21452.1"/>
    </source>
</evidence>
<reference evidence="2 3" key="1">
    <citation type="journal article" date="2014" name="Virology">
        <title>Supersize me: Cronobacter sakazakii phage GAP32.</title>
        <authorList>
            <person name="Abbasifar R."/>
            <person name="Griffiths M.W."/>
            <person name="Sabour P.M."/>
            <person name="Ackermann H.-W."/>
            <person name="Vandersteegen K."/>
            <person name="Lavigne R."/>
            <person name="Noben J.-P."/>
            <person name="Villa A.A."/>
            <person name="Abbasifar A."/>
            <person name="Nash J.H.E."/>
            <person name="Kropinski A.M."/>
        </authorList>
    </citation>
    <scope>NUCLEOTIDE SEQUENCE [LARGE SCALE GENOMIC DNA]</scope>
    <source>
        <strain evidence="2">GAP-32</strain>
    </source>
</reference>
<accession>K4F735</accession>
<evidence type="ECO:0000313" key="3">
    <source>
        <dbReference type="Proteomes" id="UP000000457"/>
    </source>
</evidence>